<keyword evidence="3" id="KW-1185">Reference proteome</keyword>
<evidence type="ECO:0000256" key="1">
    <source>
        <dbReference type="SAM" id="SignalP"/>
    </source>
</evidence>
<evidence type="ECO:0000313" key="2">
    <source>
        <dbReference type="EMBL" id="KAK1759939.1"/>
    </source>
</evidence>
<dbReference type="EMBL" id="MU839828">
    <property type="protein sequence ID" value="KAK1759939.1"/>
    <property type="molecule type" value="Genomic_DNA"/>
</dbReference>
<proteinExistence type="predicted"/>
<keyword evidence="1" id="KW-0732">Signal</keyword>
<accession>A0AAJ0BKG9</accession>
<comment type="caution">
    <text evidence="2">The sequence shown here is derived from an EMBL/GenBank/DDBJ whole genome shotgun (WGS) entry which is preliminary data.</text>
</comment>
<dbReference type="AlphaFoldDB" id="A0AAJ0BKG9"/>
<feature type="signal peptide" evidence="1">
    <location>
        <begin position="1"/>
        <end position="19"/>
    </location>
</feature>
<sequence>MRSLAVITLLASLVALTTANESEPNIPSAALDELKQMKGEVASPLLERATALTKCPKSNGCTCKKGTKQGQYCGWCDQVTYVGTGGRIAYHIYECNSDGGCCDYGESSSCDTYEESRRNCPR</sequence>
<dbReference type="Proteomes" id="UP001239445">
    <property type="component" value="Unassembled WGS sequence"/>
</dbReference>
<feature type="chain" id="PRO_5042463529" evidence="1">
    <location>
        <begin position="20"/>
        <end position="122"/>
    </location>
</feature>
<protein>
    <submittedName>
        <fullName evidence="2">Uncharacterized protein</fullName>
    </submittedName>
</protein>
<name>A0AAJ0BKG9_9PEZI</name>
<reference evidence="2" key="1">
    <citation type="submission" date="2023-06" db="EMBL/GenBank/DDBJ databases">
        <title>Genome-scale phylogeny and comparative genomics of the fungal order Sordariales.</title>
        <authorList>
            <consortium name="Lawrence Berkeley National Laboratory"/>
            <person name="Hensen N."/>
            <person name="Bonometti L."/>
            <person name="Westerberg I."/>
            <person name="Brannstrom I.O."/>
            <person name="Guillou S."/>
            <person name="Cros-Aarteil S."/>
            <person name="Calhoun S."/>
            <person name="Haridas S."/>
            <person name="Kuo A."/>
            <person name="Mondo S."/>
            <person name="Pangilinan J."/>
            <person name="Riley R."/>
            <person name="Labutti K."/>
            <person name="Andreopoulos B."/>
            <person name="Lipzen A."/>
            <person name="Chen C."/>
            <person name="Yanf M."/>
            <person name="Daum C."/>
            <person name="Ng V."/>
            <person name="Clum A."/>
            <person name="Steindorff A."/>
            <person name="Ohm R."/>
            <person name="Martin F."/>
            <person name="Silar P."/>
            <person name="Natvig D."/>
            <person name="Lalanne C."/>
            <person name="Gautier V."/>
            <person name="Ament-Velasquez S.L."/>
            <person name="Kruys A."/>
            <person name="Hutchinson M.I."/>
            <person name="Powell A.J."/>
            <person name="Barry K."/>
            <person name="Miller A.N."/>
            <person name="Grigoriev I.V."/>
            <person name="Debuchy R."/>
            <person name="Gladieux P."/>
            <person name="Thoren M.H."/>
            <person name="Johannesson H."/>
        </authorList>
    </citation>
    <scope>NUCLEOTIDE SEQUENCE</scope>
    <source>
        <strain evidence="2">PSN4</strain>
    </source>
</reference>
<organism evidence="2 3">
    <name type="scientific">Echria macrotheca</name>
    <dbReference type="NCBI Taxonomy" id="438768"/>
    <lineage>
        <taxon>Eukaryota</taxon>
        <taxon>Fungi</taxon>
        <taxon>Dikarya</taxon>
        <taxon>Ascomycota</taxon>
        <taxon>Pezizomycotina</taxon>
        <taxon>Sordariomycetes</taxon>
        <taxon>Sordariomycetidae</taxon>
        <taxon>Sordariales</taxon>
        <taxon>Schizotheciaceae</taxon>
        <taxon>Echria</taxon>
    </lineage>
</organism>
<gene>
    <name evidence="2" type="ORF">QBC47DRAFT_398743</name>
</gene>
<evidence type="ECO:0000313" key="3">
    <source>
        <dbReference type="Proteomes" id="UP001239445"/>
    </source>
</evidence>